<keyword evidence="4" id="KW-0408">Iron</keyword>
<dbReference type="Pfam" id="PF00903">
    <property type="entry name" value="Glyoxalase"/>
    <property type="match status" value="1"/>
</dbReference>
<dbReference type="SUPFAM" id="SSF54593">
    <property type="entry name" value="Glyoxalase/Bleomycin resistance protein/Dihydroxybiphenyl dioxygenase"/>
    <property type="match status" value="1"/>
</dbReference>
<dbReference type="GO" id="GO:0009072">
    <property type="term" value="P:aromatic amino acid metabolic process"/>
    <property type="evidence" value="ECO:0007669"/>
    <property type="project" value="InterPro"/>
</dbReference>
<dbReference type="AlphaFoldDB" id="V3ZV83"/>
<dbReference type="EMBL" id="KB203049">
    <property type="protein sequence ID" value="ESO86490.1"/>
    <property type="molecule type" value="Genomic_DNA"/>
</dbReference>
<dbReference type="PANTHER" id="PTHR11959">
    <property type="entry name" value="4-HYDROXYPHENYLPYRUVATE DIOXYGENASE"/>
    <property type="match status" value="1"/>
</dbReference>
<feature type="domain" description="VOC" evidence="5">
    <location>
        <begin position="176"/>
        <end position="332"/>
    </location>
</feature>
<dbReference type="InterPro" id="IPR005956">
    <property type="entry name" value="4OHPhenylPyrv_dOase"/>
</dbReference>
<dbReference type="STRING" id="225164.V3ZV83"/>
<comment type="similarity">
    <text evidence="2">Belongs to the 4HPPD family.</text>
</comment>
<gene>
    <name evidence="6" type="ORF">LOTGIDRAFT_167006</name>
</gene>
<dbReference type="KEGG" id="lgi:LOTGIDRAFT_167006"/>
<dbReference type="GO" id="GO:0003868">
    <property type="term" value="F:4-hydroxyphenylpyruvate dioxygenase activity"/>
    <property type="evidence" value="ECO:0007669"/>
    <property type="project" value="InterPro"/>
</dbReference>
<comment type="cofactor">
    <cofactor evidence="1">
        <name>Fe cation</name>
        <dbReference type="ChEBI" id="CHEBI:24875"/>
    </cofactor>
</comment>
<evidence type="ECO:0000256" key="3">
    <source>
        <dbReference type="ARBA" id="ARBA00022737"/>
    </source>
</evidence>
<keyword evidence="3" id="KW-0677">Repeat</keyword>
<evidence type="ECO:0000313" key="6">
    <source>
        <dbReference type="EMBL" id="ESO86490.1"/>
    </source>
</evidence>
<dbReference type="InterPro" id="IPR029068">
    <property type="entry name" value="Glyas_Bleomycin-R_OHBP_Dase"/>
</dbReference>
<name>V3ZV83_LOTGI</name>
<dbReference type="GeneID" id="20240505"/>
<organism evidence="6 7">
    <name type="scientific">Lottia gigantea</name>
    <name type="common">Giant owl limpet</name>
    <dbReference type="NCBI Taxonomy" id="225164"/>
    <lineage>
        <taxon>Eukaryota</taxon>
        <taxon>Metazoa</taxon>
        <taxon>Spiralia</taxon>
        <taxon>Lophotrochozoa</taxon>
        <taxon>Mollusca</taxon>
        <taxon>Gastropoda</taxon>
        <taxon>Patellogastropoda</taxon>
        <taxon>Lottioidea</taxon>
        <taxon>Lottiidae</taxon>
        <taxon>Lottia</taxon>
    </lineage>
</organism>
<evidence type="ECO:0000256" key="2">
    <source>
        <dbReference type="ARBA" id="ARBA00005877"/>
    </source>
</evidence>
<dbReference type="RefSeq" id="XP_009062727.1">
    <property type="nucleotide sequence ID" value="XM_009064479.1"/>
</dbReference>
<dbReference type="OrthoDB" id="414569at2759"/>
<evidence type="ECO:0000256" key="4">
    <source>
        <dbReference type="ARBA" id="ARBA00023004"/>
    </source>
</evidence>
<keyword evidence="7" id="KW-1185">Reference proteome</keyword>
<dbReference type="CTD" id="20240505"/>
<accession>V3ZV83</accession>
<evidence type="ECO:0000313" key="7">
    <source>
        <dbReference type="Proteomes" id="UP000030746"/>
    </source>
</evidence>
<dbReference type="PROSITE" id="PS51819">
    <property type="entry name" value="VOC"/>
    <property type="match status" value="1"/>
</dbReference>
<protein>
    <recommendedName>
        <fullName evidence="5">VOC domain-containing protein</fullName>
    </recommendedName>
</protein>
<dbReference type="OMA" id="PTLMRWF"/>
<sequence length="406" mass="45970">MRVENGIKVVEDFVLKYGFTIVGERIHPLFHQWMLEVGMCRFLITEVSNEVSRESTRLADDVFISPLDGSSVDCRTTCFKRSFDIVNDVALEVKDVETHVRKLSKNNVVVLKPLRKIADKNGEILIVTVKSCLDNIIHTLIQIIHLKGKLLPGFSSPSSCSEALNRRRQRGTNMSHVDHVTFVCESGKSPWVISWYEKCFGMKKFSLNRHSDDGSLVVNGNNSGLRLSAFDYWKCSETGLFHPEDNKFTFVLAEPIGRGQSHVKTFLSKHEGAGVQHVGLHTSNMVTTLQILKNNGVQFVEPPFTYYEEEYFLKKVDELGDCLEENVEDIISQGILLDSENTLNITTGEQQTEERYLMQKFTKPIFKEETFFLEIIQRHGATGFGFGNVMALCRAVEKLKCTKASG</sequence>
<dbReference type="InterPro" id="IPR037523">
    <property type="entry name" value="VOC_core"/>
</dbReference>
<dbReference type="InterPro" id="IPR004360">
    <property type="entry name" value="Glyas_Fos-R_dOase_dom"/>
</dbReference>
<reference evidence="6 7" key="1">
    <citation type="journal article" date="2013" name="Nature">
        <title>Insights into bilaterian evolution from three spiralian genomes.</title>
        <authorList>
            <person name="Simakov O."/>
            <person name="Marletaz F."/>
            <person name="Cho S.J."/>
            <person name="Edsinger-Gonzales E."/>
            <person name="Havlak P."/>
            <person name="Hellsten U."/>
            <person name="Kuo D.H."/>
            <person name="Larsson T."/>
            <person name="Lv J."/>
            <person name="Arendt D."/>
            <person name="Savage R."/>
            <person name="Osoegawa K."/>
            <person name="de Jong P."/>
            <person name="Grimwood J."/>
            <person name="Chapman J.A."/>
            <person name="Shapiro H."/>
            <person name="Aerts A."/>
            <person name="Otillar R.P."/>
            <person name="Terry A.Y."/>
            <person name="Boore J.L."/>
            <person name="Grigoriev I.V."/>
            <person name="Lindberg D.R."/>
            <person name="Seaver E.C."/>
            <person name="Weisblat D.A."/>
            <person name="Putnam N.H."/>
            <person name="Rokhsar D.S."/>
        </authorList>
    </citation>
    <scope>NUCLEOTIDE SEQUENCE [LARGE SCALE GENOMIC DNA]</scope>
</reference>
<evidence type="ECO:0000256" key="1">
    <source>
        <dbReference type="ARBA" id="ARBA00001962"/>
    </source>
</evidence>
<proteinExistence type="inferred from homology"/>
<dbReference type="Proteomes" id="UP000030746">
    <property type="component" value="Unassembled WGS sequence"/>
</dbReference>
<dbReference type="Gene3D" id="3.10.180.10">
    <property type="entry name" value="2,3-Dihydroxybiphenyl 1,2-Dioxygenase, domain 1"/>
    <property type="match status" value="2"/>
</dbReference>
<dbReference type="HOGENOM" id="CLU_034004_2_0_1"/>
<evidence type="ECO:0000259" key="5">
    <source>
        <dbReference type="PROSITE" id="PS51819"/>
    </source>
</evidence>
<dbReference type="PANTHER" id="PTHR11959:SF10">
    <property type="entry name" value="4-HYDROXYPHENYLPYRUVATE DIOXYGENASE-LIKE PROTEIN"/>
    <property type="match status" value="1"/>
</dbReference>